<evidence type="ECO:0000313" key="9">
    <source>
        <dbReference type="EMBL" id="KAB2583294.1"/>
    </source>
</evidence>
<dbReference type="GO" id="GO:0051302">
    <property type="term" value="P:regulation of cell division"/>
    <property type="evidence" value="ECO:0007669"/>
    <property type="project" value="TreeGrafter"/>
</dbReference>
<sequence length="281" mass="31854">MKDPYVDPETGVLINKLGHTDPQALLEDETEAAYQRILQLELQPIAGNFDFEHLKKIHQFILQDVYDWAGTLRTRDTGAVGMNLPHCRPEHIENQAAFIFRGIAKDNFPQGLPKDRAVDRLAYHWGETTVLHPFRDGNSRTQRVFFDELLKSSGWTIDWQKVHASAVQAARYVAMEATHTPLRDVLAAGVHRNNTEPPTLAKTQGNIIHLEVAEHHKAMIDHLRSGNREPYNPNELSDIANSVRMSFPAPPTTHRNRTAAPEDLKPTRPATPKREHDLGRD</sequence>
<feature type="region of interest" description="Disordered" evidence="8">
    <location>
        <begin position="245"/>
        <end position="281"/>
    </location>
</feature>
<comment type="catalytic activity">
    <reaction evidence="6">
        <text>L-threonyl-[protein] + ATP = 3-O-(5'-adenylyl)-L-threonyl-[protein] + diphosphate</text>
        <dbReference type="Rhea" id="RHEA:54292"/>
        <dbReference type="Rhea" id="RHEA-COMP:11060"/>
        <dbReference type="Rhea" id="RHEA-COMP:13847"/>
        <dbReference type="ChEBI" id="CHEBI:30013"/>
        <dbReference type="ChEBI" id="CHEBI:30616"/>
        <dbReference type="ChEBI" id="CHEBI:33019"/>
        <dbReference type="ChEBI" id="CHEBI:138113"/>
        <dbReference type="EC" id="2.7.7.108"/>
    </reaction>
</comment>
<accession>A0A0C3A258</accession>
<evidence type="ECO:0000256" key="5">
    <source>
        <dbReference type="ARBA" id="ARBA00034531"/>
    </source>
</evidence>
<evidence type="ECO:0000256" key="6">
    <source>
        <dbReference type="ARBA" id="ARBA00047939"/>
    </source>
</evidence>
<dbReference type="PANTHER" id="PTHR39560:SF1">
    <property type="entry name" value="PROTEIN ADENYLYLTRANSFERASE FIC-RELATED"/>
    <property type="match status" value="1"/>
</dbReference>
<reference evidence="9 10" key="1">
    <citation type="journal article" date="2017" name="Poromechanics V (2013)">
        <title>Genomic Characterization of the Arsenic-Tolerant Actinobacterium, &lt;i&gt;Rhodococcus erythropolis&lt;/i&gt; S43.</title>
        <authorList>
            <person name="Retamal-Morales G."/>
            <person name="Mehnert M."/>
            <person name="Schwabe R."/>
            <person name="Tischler D."/>
            <person name="Schloemann M."/>
            <person name="Levican G.J."/>
        </authorList>
    </citation>
    <scope>NUCLEOTIDE SEQUENCE [LARGE SCALE GENOMIC DNA]</scope>
    <source>
        <strain evidence="9 10">S43</strain>
    </source>
</reference>
<dbReference type="AlphaFoldDB" id="A0A0C3A258"/>
<dbReference type="Pfam" id="PF02661">
    <property type="entry name" value="Fic"/>
    <property type="match status" value="1"/>
</dbReference>
<feature type="compositionally biased region" description="Basic and acidic residues" evidence="8">
    <location>
        <begin position="260"/>
        <end position="281"/>
    </location>
</feature>
<dbReference type="GO" id="GO:0070733">
    <property type="term" value="F:AMPylase activity"/>
    <property type="evidence" value="ECO:0007669"/>
    <property type="project" value="UniProtKB-EC"/>
</dbReference>
<keyword evidence="4" id="KW-0067">ATP-binding</keyword>
<dbReference type="Gene3D" id="1.10.3290.10">
    <property type="entry name" value="Fido-like domain"/>
    <property type="match status" value="1"/>
</dbReference>
<dbReference type="SUPFAM" id="SSF140931">
    <property type="entry name" value="Fic-like"/>
    <property type="match status" value="1"/>
</dbReference>
<dbReference type="EC" id="2.7.7.108" evidence="5"/>
<keyword evidence="1" id="KW-0808">Transferase</keyword>
<dbReference type="PANTHER" id="PTHR39560">
    <property type="entry name" value="PROTEIN ADENYLYLTRANSFERASE FIC-RELATED"/>
    <property type="match status" value="1"/>
</dbReference>
<dbReference type="Proteomes" id="UP000325576">
    <property type="component" value="Unassembled WGS sequence"/>
</dbReference>
<evidence type="ECO:0000256" key="4">
    <source>
        <dbReference type="ARBA" id="ARBA00022840"/>
    </source>
</evidence>
<proteinExistence type="predicted"/>
<organism evidence="9 10">
    <name type="scientific">Rhodococcus erythropolis</name>
    <name type="common">Arthrobacter picolinophilus</name>
    <dbReference type="NCBI Taxonomy" id="1833"/>
    <lineage>
        <taxon>Bacteria</taxon>
        <taxon>Bacillati</taxon>
        <taxon>Actinomycetota</taxon>
        <taxon>Actinomycetes</taxon>
        <taxon>Mycobacteriales</taxon>
        <taxon>Nocardiaceae</taxon>
        <taxon>Rhodococcus</taxon>
        <taxon>Rhodococcus erythropolis group</taxon>
    </lineage>
</organism>
<evidence type="ECO:0000256" key="8">
    <source>
        <dbReference type="SAM" id="MobiDB-lite"/>
    </source>
</evidence>
<dbReference type="EMBL" id="MRBO01000576">
    <property type="protein sequence ID" value="KAB2583294.1"/>
    <property type="molecule type" value="Genomic_DNA"/>
</dbReference>
<keyword evidence="2" id="KW-0548">Nucleotidyltransferase</keyword>
<dbReference type="PROSITE" id="PS51459">
    <property type="entry name" value="FIDO"/>
    <property type="match status" value="1"/>
</dbReference>
<comment type="caution">
    <text evidence="9">The sequence shown here is derived from an EMBL/GenBank/DDBJ whole genome shotgun (WGS) entry which is preliminary data.</text>
</comment>
<keyword evidence="3" id="KW-0547">Nucleotide-binding</keyword>
<comment type="catalytic activity">
    <reaction evidence="7">
        <text>L-tyrosyl-[protein] + ATP = O-(5'-adenylyl)-L-tyrosyl-[protein] + diphosphate</text>
        <dbReference type="Rhea" id="RHEA:54288"/>
        <dbReference type="Rhea" id="RHEA-COMP:10136"/>
        <dbReference type="Rhea" id="RHEA-COMP:13846"/>
        <dbReference type="ChEBI" id="CHEBI:30616"/>
        <dbReference type="ChEBI" id="CHEBI:33019"/>
        <dbReference type="ChEBI" id="CHEBI:46858"/>
        <dbReference type="ChEBI" id="CHEBI:83624"/>
        <dbReference type="EC" id="2.7.7.108"/>
    </reaction>
</comment>
<evidence type="ECO:0000256" key="3">
    <source>
        <dbReference type="ARBA" id="ARBA00022741"/>
    </source>
</evidence>
<dbReference type="InterPro" id="IPR003812">
    <property type="entry name" value="Fido"/>
</dbReference>
<evidence type="ECO:0000256" key="7">
    <source>
        <dbReference type="ARBA" id="ARBA00048696"/>
    </source>
</evidence>
<evidence type="ECO:0000313" key="10">
    <source>
        <dbReference type="Proteomes" id="UP000325576"/>
    </source>
</evidence>
<protein>
    <recommendedName>
        <fullName evidence="5">protein adenylyltransferase</fullName>
        <ecNumber evidence="5">2.7.7.108</ecNumber>
    </recommendedName>
</protein>
<dbReference type="GO" id="GO:0005524">
    <property type="term" value="F:ATP binding"/>
    <property type="evidence" value="ECO:0007669"/>
    <property type="project" value="UniProtKB-KW"/>
</dbReference>
<evidence type="ECO:0000256" key="2">
    <source>
        <dbReference type="ARBA" id="ARBA00022695"/>
    </source>
</evidence>
<evidence type="ECO:0000256" key="1">
    <source>
        <dbReference type="ARBA" id="ARBA00022679"/>
    </source>
</evidence>
<dbReference type="InterPro" id="IPR036597">
    <property type="entry name" value="Fido-like_dom_sf"/>
</dbReference>
<name>A0A0C3A258_RHOER</name>
<gene>
    <name evidence="9" type="ORF">BS297_21370</name>
</gene>